<name>A0A6L9QID8_9ACTN</name>
<accession>A0A6L9QID8</accession>
<keyword evidence="2" id="KW-0378">Hydrolase</keyword>
<protein>
    <submittedName>
        <fullName evidence="2">Alpha/beta hydrolase</fullName>
    </submittedName>
</protein>
<organism evidence="2 3">
    <name type="scientific">Actinomadura bangladeshensis</name>
    <dbReference type="NCBI Taxonomy" id="453573"/>
    <lineage>
        <taxon>Bacteria</taxon>
        <taxon>Bacillati</taxon>
        <taxon>Actinomycetota</taxon>
        <taxon>Actinomycetes</taxon>
        <taxon>Streptosporangiales</taxon>
        <taxon>Thermomonosporaceae</taxon>
        <taxon>Actinomadura</taxon>
    </lineage>
</organism>
<dbReference type="PANTHER" id="PTHR47751:SF2">
    <property type="entry name" value="DLTD N-TERMINAL DOMAIN PROTEIN (AFU_ORTHOLOGUE AFUA_8G00380)-RELATED"/>
    <property type="match status" value="1"/>
</dbReference>
<evidence type="ECO:0000313" key="3">
    <source>
        <dbReference type="Proteomes" id="UP000475532"/>
    </source>
</evidence>
<dbReference type="InterPro" id="IPR051411">
    <property type="entry name" value="Polyketide_trans_af380"/>
</dbReference>
<dbReference type="RefSeq" id="WP_163058181.1">
    <property type="nucleotide sequence ID" value="NZ_JAAGLI010000514.1"/>
</dbReference>
<feature type="domain" description="AB hydrolase-1" evidence="1">
    <location>
        <begin position="31"/>
        <end position="285"/>
    </location>
</feature>
<dbReference type="Gene3D" id="1.10.10.800">
    <property type="match status" value="1"/>
</dbReference>
<reference evidence="2 3" key="1">
    <citation type="submission" date="2020-01" db="EMBL/GenBank/DDBJ databases">
        <title>Insect and environment-associated Actinomycetes.</title>
        <authorList>
            <person name="Currrie C."/>
            <person name="Chevrette M."/>
            <person name="Carlson C."/>
            <person name="Stubbendieck R."/>
            <person name="Wendt-Pienkowski E."/>
        </authorList>
    </citation>
    <scope>NUCLEOTIDE SEQUENCE [LARGE SCALE GENOMIC DNA]</scope>
    <source>
        <strain evidence="2 3">SID10258</strain>
    </source>
</reference>
<sequence>MRHDIEFDSTGTTLRGWLYTPEGRPGPHPAVVVTHGYGAVKEQYTDDIAEALAASGLAVLLYDHPSFGASDGEPRQEVDPWAQIRGYRDAITFLCTREEVDAERIGVFGSSYSGGHVLVVGALDRRVKCVYAQVPVISGGTSMSRFIPTEALAEVRRTFDADRLARFRGEPPAMIPLITETPGELAALPDRPTYEWYRTIEPERLKTWRNEVTLRSVEMTAEYEPGDYIARITPTPLLMVVADQDMLTHSDLAFAAYERALHPKRLEVLHGDHFAVYGKDAERVLALMTAFFREHLGAAG</sequence>
<gene>
    <name evidence="2" type="ORF">G3I70_20185</name>
</gene>
<evidence type="ECO:0000313" key="2">
    <source>
        <dbReference type="EMBL" id="NEA24786.1"/>
    </source>
</evidence>
<dbReference type="InterPro" id="IPR000073">
    <property type="entry name" value="AB_hydrolase_1"/>
</dbReference>
<dbReference type="SUPFAM" id="SSF53474">
    <property type="entry name" value="alpha/beta-Hydrolases"/>
    <property type="match status" value="1"/>
</dbReference>
<dbReference type="GO" id="GO:0016787">
    <property type="term" value="F:hydrolase activity"/>
    <property type="evidence" value="ECO:0007669"/>
    <property type="project" value="UniProtKB-KW"/>
</dbReference>
<evidence type="ECO:0000259" key="1">
    <source>
        <dbReference type="Pfam" id="PF12697"/>
    </source>
</evidence>
<proteinExistence type="predicted"/>
<dbReference type="Proteomes" id="UP000475532">
    <property type="component" value="Unassembled WGS sequence"/>
</dbReference>
<dbReference type="AlphaFoldDB" id="A0A6L9QID8"/>
<dbReference type="EMBL" id="JAAGLI010000514">
    <property type="protein sequence ID" value="NEA24786.1"/>
    <property type="molecule type" value="Genomic_DNA"/>
</dbReference>
<comment type="caution">
    <text evidence="2">The sequence shown here is derived from an EMBL/GenBank/DDBJ whole genome shotgun (WGS) entry which is preliminary data.</text>
</comment>
<dbReference type="InterPro" id="IPR029058">
    <property type="entry name" value="AB_hydrolase_fold"/>
</dbReference>
<dbReference type="Pfam" id="PF12697">
    <property type="entry name" value="Abhydrolase_6"/>
    <property type="match status" value="1"/>
</dbReference>
<dbReference type="Gene3D" id="3.40.50.1820">
    <property type="entry name" value="alpha/beta hydrolase"/>
    <property type="match status" value="1"/>
</dbReference>
<dbReference type="PANTHER" id="PTHR47751">
    <property type="entry name" value="SUPERFAMILY HYDROLASE, PUTATIVE (AFU_ORTHOLOGUE AFUA_2G16580)-RELATED"/>
    <property type="match status" value="1"/>
</dbReference>